<feature type="region of interest" description="Disordered" evidence="10">
    <location>
        <begin position="427"/>
        <end position="451"/>
    </location>
</feature>
<dbReference type="Proteomes" id="UP000318571">
    <property type="component" value="Chromosome 1"/>
</dbReference>
<dbReference type="GO" id="GO:0046872">
    <property type="term" value="F:metal ion binding"/>
    <property type="evidence" value="ECO:0007669"/>
    <property type="project" value="UniProtKB-KW"/>
</dbReference>
<keyword evidence="4" id="KW-0547">Nucleotide-binding</keyword>
<keyword evidence="7" id="KW-0564">Palmitate</keyword>
<dbReference type="SUPFAM" id="SSF158235">
    <property type="entry name" value="SOCS box-like"/>
    <property type="match status" value="1"/>
</dbReference>
<dbReference type="PRINTS" id="PR00449">
    <property type="entry name" value="RASTRNSFRMNG"/>
</dbReference>
<dbReference type="PROSITE" id="PS51421">
    <property type="entry name" value="RAS"/>
    <property type="match status" value="1"/>
</dbReference>
<evidence type="ECO:0000256" key="1">
    <source>
        <dbReference type="ARBA" id="ARBA00001946"/>
    </source>
</evidence>
<dbReference type="STRING" id="6832.A0A553NTZ8"/>
<feature type="region of interest" description="Disordered" evidence="10">
    <location>
        <begin position="1"/>
        <end position="111"/>
    </location>
</feature>
<dbReference type="InterPro" id="IPR027417">
    <property type="entry name" value="P-loop_NTPase"/>
</dbReference>
<evidence type="ECO:0000256" key="6">
    <source>
        <dbReference type="ARBA" id="ARBA00023134"/>
    </source>
</evidence>
<evidence type="ECO:0000313" key="12">
    <source>
        <dbReference type="EMBL" id="TRY68883.1"/>
    </source>
</evidence>
<dbReference type="EMBL" id="VCGU01000010">
    <property type="protein sequence ID" value="TRY68883.1"/>
    <property type="molecule type" value="Genomic_DNA"/>
</dbReference>
<feature type="compositionally biased region" description="Basic and acidic residues" evidence="10">
    <location>
        <begin position="76"/>
        <end position="85"/>
    </location>
</feature>
<evidence type="ECO:0000256" key="5">
    <source>
        <dbReference type="ARBA" id="ARBA00022842"/>
    </source>
</evidence>
<dbReference type="NCBIfam" id="TIGR00231">
    <property type="entry name" value="small_GTP"/>
    <property type="match status" value="1"/>
</dbReference>
<dbReference type="FunFam" id="3.40.50.300:FF:001149">
    <property type="entry name" value="Rab40, isoform A"/>
    <property type="match status" value="1"/>
</dbReference>
<dbReference type="Pfam" id="PF00071">
    <property type="entry name" value="Ras"/>
    <property type="match status" value="1"/>
</dbReference>
<evidence type="ECO:0000256" key="9">
    <source>
        <dbReference type="ARBA" id="ARBA00023289"/>
    </source>
</evidence>
<dbReference type="SMART" id="SM00174">
    <property type="entry name" value="RHO"/>
    <property type="match status" value="1"/>
</dbReference>
<keyword evidence="8" id="KW-0449">Lipoprotein</keyword>
<comment type="similarity">
    <text evidence="2">Belongs to the small GTPase superfamily. Rab family.</text>
</comment>
<evidence type="ECO:0000256" key="2">
    <source>
        <dbReference type="ARBA" id="ARBA00006270"/>
    </source>
</evidence>
<gene>
    <name evidence="12" type="ORF">TCAL_05242</name>
</gene>
<sequence>MQLVSEATLAVDSPVQADSASPSPTLRRDSPQAGLPLAPMASLRLTSASAAPPNLEAQSLPDKETGPCAWPARSSPDLDPRRDYPVDISPVNGRAVSGSAGSSRVNSDERLLCAGTSPDRVEAGRGLTQEDALPSLDLSPSLPSLPSLPSSVTLAQKSYDYLLKVLLVGDSDVGKPEILAGLPDGPTEWNQFYSSEGAVVHDVTKSSLDGGLAIDDHALSLSLSLTVYKQTIILIDGKRVKLQLWDTSGQGRFCTIIRSYSRGAQGILLVYDITNKWSFEGIDRWLKEVDQHAPGIPKVLIGNRLHLEFQRQVDQREAELYAEKNAMGFFEVSPLADFNISESFVELARMALKRNGMERLWRSNKVSSLYELCAHAIVNNTTVYGIDRLPLPDKICENLKSYALTNYSTFRPGSQYKSMKAKRHKQQKFFSSSPSDSSKGSCGASRKCIIS</sequence>
<evidence type="ECO:0000256" key="8">
    <source>
        <dbReference type="ARBA" id="ARBA00023288"/>
    </source>
</evidence>
<dbReference type="InterPro" id="IPR001496">
    <property type="entry name" value="SOCS_box"/>
</dbReference>
<evidence type="ECO:0000256" key="10">
    <source>
        <dbReference type="SAM" id="MobiDB-lite"/>
    </source>
</evidence>
<organism evidence="12 13">
    <name type="scientific">Tigriopus californicus</name>
    <name type="common">Marine copepod</name>
    <dbReference type="NCBI Taxonomy" id="6832"/>
    <lineage>
        <taxon>Eukaryota</taxon>
        <taxon>Metazoa</taxon>
        <taxon>Ecdysozoa</taxon>
        <taxon>Arthropoda</taxon>
        <taxon>Crustacea</taxon>
        <taxon>Multicrustacea</taxon>
        <taxon>Hexanauplia</taxon>
        <taxon>Copepoda</taxon>
        <taxon>Harpacticoida</taxon>
        <taxon>Harpacticidae</taxon>
        <taxon>Tigriopus</taxon>
    </lineage>
</organism>
<keyword evidence="5" id="KW-0460">Magnesium</keyword>
<name>A0A553NTZ8_TIGCA</name>
<dbReference type="InterPro" id="IPR050305">
    <property type="entry name" value="Small_GTPase_Rab"/>
</dbReference>
<dbReference type="PROSITE" id="PS50225">
    <property type="entry name" value="SOCS"/>
    <property type="match status" value="1"/>
</dbReference>
<dbReference type="PROSITE" id="PS51419">
    <property type="entry name" value="RAB"/>
    <property type="match status" value="1"/>
</dbReference>
<proteinExistence type="inferred from homology"/>
<dbReference type="Gene3D" id="3.40.50.300">
    <property type="entry name" value="P-loop containing nucleotide triphosphate hydrolases"/>
    <property type="match status" value="1"/>
</dbReference>
<keyword evidence="9" id="KW-0636">Prenylation</keyword>
<reference evidence="12 13" key="1">
    <citation type="journal article" date="2018" name="Nat. Ecol. Evol.">
        <title>Genomic signatures of mitonuclear coevolution across populations of Tigriopus californicus.</title>
        <authorList>
            <person name="Barreto F.S."/>
            <person name="Watson E.T."/>
            <person name="Lima T.G."/>
            <person name="Willett C.S."/>
            <person name="Edmands S."/>
            <person name="Li W."/>
            <person name="Burton R.S."/>
        </authorList>
    </citation>
    <scope>NUCLEOTIDE SEQUENCE [LARGE SCALE GENOMIC DNA]</scope>
    <source>
        <strain evidence="12 13">San Diego</strain>
    </source>
</reference>
<dbReference type="SMART" id="SM00173">
    <property type="entry name" value="RAS"/>
    <property type="match status" value="1"/>
</dbReference>
<keyword evidence="13" id="KW-1185">Reference proteome</keyword>
<dbReference type="InterPro" id="IPR036036">
    <property type="entry name" value="SOCS_box-like_dom_sf"/>
</dbReference>
<dbReference type="GO" id="GO:0005525">
    <property type="term" value="F:GTP binding"/>
    <property type="evidence" value="ECO:0007669"/>
    <property type="project" value="UniProtKB-KW"/>
</dbReference>
<dbReference type="InterPro" id="IPR005225">
    <property type="entry name" value="Small_GTP-bd"/>
</dbReference>
<dbReference type="SUPFAM" id="SSF52540">
    <property type="entry name" value="P-loop containing nucleoside triphosphate hydrolases"/>
    <property type="match status" value="1"/>
</dbReference>
<evidence type="ECO:0000256" key="7">
    <source>
        <dbReference type="ARBA" id="ARBA00023139"/>
    </source>
</evidence>
<dbReference type="GO" id="GO:0003924">
    <property type="term" value="F:GTPase activity"/>
    <property type="evidence" value="ECO:0007669"/>
    <property type="project" value="InterPro"/>
</dbReference>
<keyword evidence="6" id="KW-0342">GTP-binding</keyword>
<dbReference type="SMART" id="SM00253">
    <property type="entry name" value="SOCS"/>
    <property type="match status" value="1"/>
</dbReference>
<dbReference type="SMART" id="SM00175">
    <property type="entry name" value="RAB"/>
    <property type="match status" value="1"/>
</dbReference>
<feature type="compositionally biased region" description="Low complexity" evidence="10">
    <location>
        <begin position="431"/>
        <end position="445"/>
    </location>
</feature>
<feature type="compositionally biased region" description="Low complexity" evidence="10">
    <location>
        <begin position="91"/>
        <end position="105"/>
    </location>
</feature>
<comment type="cofactor">
    <cofactor evidence="1">
        <name>Mg(2+)</name>
        <dbReference type="ChEBI" id="CHEBI:18420"/>
    </cofactor>
</comment>
<evidence type="ECO:0000259" key="11">
    <source>
        <dbReference type="PROSITE" id="PS50225"/>
    </source>
</evidence>
<dbReference type="GO" id="GO:0035556">
    <property type="term" value="P:intracellular signal transduction"/>
    <property type="evidence" value="ECO:0007669"/>
    <property type="project" value="InterPro"/>
</dbReference>
<protein>
    <recommendedName>
        <fullName evidence="11">SOCS box domain-containing protein</fullName>
    </recommendedName>
</protein>
<evidence type="ECO:0000256" key="4">
    <source>
        <dbReference type="ARBA" id="ARBA00022741"/>
    </source>
</evidence>
<accession>A0A553NTZ8</accession>
<comment type="caution">
    <text evidence="12">The sequence shown here is derived from an EMBL/GenBank/DDBJ whole genome shotgun (WGS) entry which is preliminary data.</text>
</comment>
<evidence type="ECO:0000313" key="13">
    <source>
        <dbReference type="Proteomes" id="UP000318571"/>
    </source>
</evidence>
<dbReference type="InterPro" id="IPR001806">
    <property type="entry name" value="Small_GTPase"/>
</dbReference>
<feature type="domain" description="SOCS box" evidence="11">
    <location>
        <begin position="359"/>
        <end position="405"/>
    </location>
</feature>
<keyword evidence="3" id="KW-0479">Metal-binding</keyword>
<evidence type="ECO:0000256" key="3">
    <source>
        <dbReference type="ARBA" id="ARBA00022723"/>
    </source>
</evidence>
<dbReference type="PANTHER" id="PTHR47980">
    <property type="entry name" value="LD44762P"/>
    <property type="match status" value="1"/>
</dbReference>
<dbReference type="AlphaFoldDB" id="A0A553NTZ8"/>